<organism evidence="2">
    <name type="scientific">human gut metagenome</name>
    <dbReference type="NCBI Taxonomy" id="408170"/>
    <lineage>
        <taxon>unclassified sequences</taxon>
        <taxon>metagenomes</taxon>
        <taxon>organismal metagenomes</taxon>
    </lineage>
</organism>
<feature type="transmembrane region" description="Helical" evidence="1">
    <location>
        <begin position="74"/>
        <end position="94"/>
    </location>
</feature>
<name>K1SW02_9ZZZZ</name>
<sequence>HEHTFGEWIVTTQPTCTEPGEKARTCTGCGEVETMVIDATGHHYKDGKCTDCGAADPGYQPTQPGVKTGDESNTTMWIIVLVCAAALAVVLVIVSRKKRNS</sequence>
<dbReference type="EMBL" id="AJWY01011922">
    <property type="protein sequence ID" value="EKC51416.1"/>
    <property type="molecule type" value="Genomic_DNA"/>
</dbReference>
<feature type="non-terminal residue" evidence="2">
    <location>
        <position position="1"/>
    </location>
</feature>
<dbReference type="NCBIfam" id="TIGR01167">
    <property type="entry name" value="LPXTG_anchor"/>
    <property type="match status" value="1"/>
</dbReference>
<comment type="caution">
    <text evidence="2">The sequence shown here is derived from an EMBL/GenBank/DDBJ whole genome shotgun (WGS) entry which is preliminary data.</text>
</comment>
<proteinExistence type="predicted"/>
<evidence type="ECO:0008006" key="3">
    <source>
        <dbReference type="Google" id="ProtNLM"/>
    </source>
</evidence>
<evidence type="ECO:0000256" key="1">
    <source>
        <dbReference type="SAM" id="Phobius"/>
    </source>
</evidence>
<keyword evidence="1" id="KW-1133">Transmembrane helix</keyword>
<keyword evidence="1" id="KW-0472">Membrane</keyword>
<dbReference type="AlphaFoldDB" id="K1SW02"/>
<accession>K1SW02</accession>
<evidence type="ECO:0000313" key="2">
    <source>
        <dbReference type="EMBL" id="EKC51416.1"/>
    </source>
</evidence>
<protein>
    <recommendedName>
        <fullName evidence="3">LPXTG cell wall anchor domain-containing protein</fullName>
    </recommendedName>
</protein>
<keyword evidence="1" id="KW-0812">Transmembrane</keyword>
<reference evidence="2" key="1">
    <citation type="journal article" date="2013" name="Environ. Microbiol.">
        <title>Microbiota from the distal guts of lean and obese adolescents exhibit partial functional redundancy besides clear differences in community structure.</title>
        <authorList>
            <person name="Ferrer M."/>
            <person name="Ruiz A."/>
            <person name="Lanza F."/>
            <person name="Haange S.B."/>
            <person name="Oberbach A."/>
            <person name="Till H."/>
            <person name="Bargiela R."/>
            <person name="Campoy C."/>
            <person name="Segura M.T."/>
            <person name="Richter M."/>
            <person name="von Bergen M."/>
            <person name="Seifert J."/>
            <person name="Suarez A."/>
        </authorList>
    </citation>
    <scope>NUCLEOTIDE SEQUENCE</scope>
</reference>
<gene>
    <name evidence="2" type="ORF">LEA_17408</name>
</gene>